<feature type="chain" id="PRO_5012172589" description="FlgD/Vpr Ig-like domain-containing protein" evidence="1">
    <location>
        <begin position="26"/>
        <end position="500"/>
    </location>
</feature>
<accession>A0A235BUW1</accession>
<dbReference type="EMBL" id="NOZP01000107">
    <property type="protein sequence ID" value="OYD15375.1"/>
    <property type="molecule type" value="Genomic_DNA"/>
</dbReference>
<dbReference type="Gene3D" id="2.60.40.4070">
    <property type="match status" value="1"/>
</dbReference>
<protein>
    <recommendedName>
        <fullName evidence="2">FlgD/Vpr Ig-like domain-containing protein</fullName>
    </recommendedName>
</protein>
<feature type="signal peptide" evidence="1">
    <location>
        <begin position="1"/>
        <end position="25"/>
    </location>
</feature>
<keyword evidence="1" id="KW-0732">Signal</keyword>
<evidence type="ECO:0000313" key="4">
    <source>
        <dbReference type="Proteomes" id="UP000215559"/>
    </source>
</evidence>
<reference evidence="3 4" key="1">
    <citation type="submission" date="2017-07" db="EMBL/GenBank/DDBJ databases">
        <title>Recovery of genomes from metagenomes via a dereplication, aggregation, and scoring strategy.</title>
        <authorList>
            <person name="Sieber C.M."/>
            <person name="Probst A.J."/>
            <person name="Sharrar A."/>
            <person name="Thomas B.C."/>
            <person name="Hess M."/>
            <person name="Tringe S.G."/>
            <person name="Banfield J.F."/>
        </authorList>
    </citation>
    <scope>NUCLEOTIDE SEQUENCE [LARGE SCALE GENOMIC DNA]</scope>
    <source>
        <strain evidence="3">JGI_Cruoil_03_51_56</strain>
    </source>
</reference>
<sequence>MRNWFRILVAGSVCAGSLSVTSLFAGPPEIQWEKTYDGGSGHWDEATSVQEIEGGYIIAGKVGMGTSTGGDIWLVKTDGKGDTLWTRRFGGTGYDAGYCVQTTFDGGCIISGTTTTPVGQQFYLVKTDSQGGLVWARIYGETEWGHAYSVLQTADSGYLAAGQAPDPTTRKYAVFLVKTNPNGDTIWTRRYGGVTAPDRARSVQETPDGYIVVGETESFGSGQSDIWLLKTDRSGDTVWTRVYGGTAQDKGYSVQPTPDGHYVTAGWTRSYGAGGCDVWLIKTDAGGNTVWAKTYGGPSNDCGLSVQVTSDSGYIISGWSIPDGAPAADAYLVRTDADGDTLWTKTFGDFDPTEKGVSVQLTSDGGYIVAGYRQIPGSFNPDAYLVKVGPDPVAVREPISPGEDSLCKALSVFRSEPNPFTDRALISYQPPGNGDVRITVYNLVGEEVRTLVSRERDSGLHTTTWDGRDETGKAVPGGIYFARAYLKGGNPEQCRIVLLR</sequence>
<organism evidence="3 4">
    <name type="scientific">candidate division WOR-3 bacterium JGI_Cruoil_03_51_56</name>
    <dbReference type="NCBI Taxonomy" id="1973747"/>
    <lineage>
        <taxon>Bacteria</taxon>
        <taxon>Bacteria division WOR-3</taxon>
    </lineage>
</organism>
<dbReference type="InterPro" id="IPR011047">
    <property type="entry name" value="Quinoprotein_ADH-like_sf"/>
</dbReference>
<evidence type="ECO:0000256" key="1">
    <source>
        <dbReference type="SAM" id="SignalP"/>
    </source>
</evidence>
<dbReference type="Proteomes" id="UP000215559">
    <property type="component" value="Unassembled WGS sequence"/>
</dbReference>
<dbReference type="Pfam" id="PF13860">
    <property type="entry name" value="FlgD_ig"/>
    <property type="match status" value="1"/>
</dbReference>
<evidence type="ECO:0000259" key="2">
    <source>
        <dbReference type="Pfam" id="PF13860"/>
    </source>
</evidence>
<dbReference type="SUPFAM" id="SSF69304">
    <property type="entry name" value="Tricorn protease N-terminal domain"/>
    <property type="match status" value="1"/>
</dbReference>
<evidence type="ECO:0000313" key="3">
    <source>
        <dbReference type="EMBL" id="OYD15375.1"/>
    </source>
</evidence>
<feature type="domain" description="FlgD/Vpr Ig-like" evidence="2">
    <location>
        <begin position="434"/>
        <end position="484"/>
    </location>
</feature>
<dbReference type="SUPFAM" id="SSF50998">
    <property type="entry name" value="Quinoprotein alcohol dehydrogenase-like"/>
    <property type="match status" value="1"/>
</dbReference>
<dbReference type="PANTHER" id="PTHR42754">
    <property type="entry name" value="ENDOGLUCANASE"/>
    <property type="match status" value="1"/>
</dbReference>
<dbReference type="PANTHER" id="PTHR42754:SF1">
    <property type="entry name" value="LIPOPROTEIN"/>
    <property type="match status" value="1"/>
</dbReference>
<name>A0A235BUW1_UNCW3</name>
<dbReference type="AlphaFoldDB" id="A0A235BUW1"/>
<proteinExistence type="predicted"/>
<comment type="caution">
    <text evidence="3">The sequence shown here is derived from an EMBL/GenBank/DDBJ whole genome shotgun (WGS) entry which is preliminary data.</text>
</comment>
<dbReference type="InterPro" id="IPR025965">
    <property type="entry name" value="FlgD/Vpr_Ig-like"/>
</dbReference>
<gene>
    <name evidence="3" type="ORF">CH330_05905</name>
</gene>